<dbReference type="Gene3D" id="3.30.2300.10">
    <property type="entry name" value="THUMP superfamily"/>
    <property type="match status" value="1"/>
</dbReference>
<dbReference type="SMART" id="SM00981">
    <property type="entry name" value="THUMP"/>
    <property type="match status" value="1"/>
</dbReference>
<proteinExistence type="predicted"/>
<dbReference type="GO" id="GO:0006400">
    <property type="term" value="P:tRNA modification"/>
    <property type="evidence" value="ECO:0007669"/>
    <property type="project" value="InterPro"/>
</dbReference>
<organism evidence="3">
    <name type="scientific">Sulfurisphaera javensis</name>
    <dbReference type="NCBI Taxonomy" id="2049879"/>
    <lineage>
        <taxon>Archaea</taxon>
        <taxon>Thermoproteota</taxon>
        <taxon>Thermoprotei</taxon>
        <taxon>Sulfolobales</taxon>
        <taxon>Sulfolobaceae</taxon>
        <taxon>Sulfurisphaera</taxon>
    </lineage>
</organism>
<protein>
    <submittedName>
        <fullName evidence="3">THUMP domain-containing protein</fullName>
    </submittedName>
</protein>
<name>A0AAT9GRP1_9CREN</name>
<dbReference type="RefSeq" id="WP_369609119.1">
    <property type="nucleotide sequence ID" value="NZ_AP031322.1"/>
</dbReference>
<sequence>MEEPKLILTVKNNKNNKCIIEILNRLFLKDINSRAEEVVKNVILVYTSLSPIIAYGLIISAPPSCVSKIYPIDFSVNTINEQDIITYFVKYIKEKNGTFKTFYVDCYDRGVKVNCREIEIGIGIGLKDLAKVNFEKPDKVIVVNVVKDSAYLSIINKGQEKVSVNSLR</sequence>
<dbReference type="GeneID" id="92354434"/>
<gene>
    <name evidence="3" type="ORF">SJAV_14770</name>
</gene>
<dbReference type="PROSITE" id="PS51165">
    <property type="entry name" value="THUMP"/>
    <property type="match status" value="1"/>
</dbReference>
<reference evidence="3" key="1">
    <citation type="submission" date="2024-03" db="EMBL/GenBank/DDBJ databases">
        <title>Complete genome sequence of Sulfurisphaera javensis strain KD-1.</title>
        <authorList>
            <person name="Sakai H."/>
            <person name="Nur N."/>
            <person name="Suwanto A."/>
            <person name="Kurosawa N."/>
        </authorList>
    </citation>
    <scope>NUCLEOTIDE SEQUENCE</scope>
    <source>
        <strain evidence="3">KD-1</strain>
    </source>
</reference>
<dbReference type="InterPro" id="IPR040183">
    <property type="entry name" value="THUMPD1-like"/>
</dbReference>
<dbReference type="EMBL" id="AP031322">
    <property type="protein sequence ID" value="BFH73533.1"/>
    <property type="molecule type" value="Genomic_DNA"/>
</dbReference>
<feature type="domain" description="THUMP" evidence="2">
    <location>
        <begin position="52"/>
        <end position="156"/>
    </location>
</feature>
<evidence type="ECO:0000259" key="2">
    <source>
        <dbReference type="PROSITE" id="PS51165"/>
    </source>
</evidence>
<evidence type="ECO:0000313" key="3">
    <source>
        <dbReference type="EMBL" id="BFH73533.1"/>
    </source>
</evidence>
<accession>A0AAT9GRP1</accession>
<dbReference type="SUPFAM" id="SSF143437">
    <property type="entry name" value="THUMP domain-like"/>
    <property type="match status" value="1"/>
</dbReference>
<dbReference type="AlphaFoldDB" id="A0AAT9GRP1"/>
<keyword evidence="1" id="KW-0694">RNA-binding</keyword>
<dbReference type="KEGG" id="sjv:SJAV_14770"/>
<evidence type="ECO:0000256" key="1">
    <source>
        <dbReference type="PROSITE-ProRule" id="PRU00529"/>
    </source>
</evidence>
<dbReference type="InterPro" id="IPR004114">
    <property type="entry name" value="THUMP_dom"/>
</dbReference>
<dbReference type="GO" id="GO:0003723">
    <property type="term" value="F:RNA binding"/>
    <property type="evidence" value="ECO:0007669"/>
    <property type="project" value="UniProtKB-UniRule"/>
</dbReference>
<dbReference type="CDD" id="cd11717">
    <property type="entry name" value="THUMP_THUMPD1_like"/>
    <property type="match status" value="1"/>
</dbReference>